<evidence type="ECO:0000256" key="2">
    <source>
        <dbReference type="ARBA" id="ARBA00022614"/>
    </source>
</evidence>
<gene>
    <name evidence="4" type="ORF">CYMTET_35351</name>
</gene>
<evidence type="ECO:0000313" key="4">
    <source>
        <dbReference type="EMBL" id="KAK3255466.1"/>
    </source>
</evidence>
<dbReference type="InterPro" id="IPR001611">
    <property type="entry name" value="Leu-rich_rpt"/>
</dbReference>
<keyword evidence="5" id="KW-1185">Reference proteome</keyword>
<dbReference type="Pfam" id="PF00560">
    <property type="entry name" value="LRR_1"/>
    <property type="match status" value="1"/>
</dbReference>
<reference evidence="4 5" key="1">
    <citation type="journal article" date="2015" name="Genome Biol. Evol.">
        <title>Comparative Genomics of a Bacterivorous Green Alga Reveals Evolutionary Causalities and Consequences of Phago-Mixotrophic Mode of Nutrition.</title>
        <authorList>
            <person name="Burns J.A."/>
            <person name="Paasch A."/>
            <person name="Narechania A."/>
            <person name="Kim E."/>
        </authorList>
    </citation>
    <scope>NUCLEOTIDE SEQUENCE [LARGE SCALE GENOMIC DNA]</scope>
    <source>
        <strain evidence="4 5">PLY_AMNH</strain>
    </source>
</reference>
<organism evidence="4 5">
    <name type="scientific">Cymbomonas tetramitiformis</name>
    <dbReference type="NCBI Taxonomy" id="36881"/>
    <lineage>
        <taxon>Eukaryota</taxon>
        <taxon>Viridiplantae</taxon>
        <taxon>Chlorophyta</taxon>
        <taxon>Pyramimonadophyceae</taxon>
        <taxon>Pyramimonadales</taxon>
        <taxon>Pyramimonadaceae</taxon>
        <taxon>Cymbomonas</taxon>
    </lineage>
</organism>
<dbReference type="InterPro" id="IPR032675">
    <property type="entry name" value="LRR_dom_sf"/>
</dbReference>
<dbReference type="FunFam" id="3.80.10.10:FF:000041">
    <property type="entry name" value="LRR receptor-like serine/threonine-protein kinase ERECTA"/>
    <property type="match status" value="1"/>
</dbReference>
<accession>A0AAE0KNZ6</accession>
<evidence type="ECO:0000313" key="5">
    <source>
        <dbReference type="Proteomes" id="UP001190700"/>
    </source>
</evidence>
<dbReference type="Gene3D" id="3.80.10.10">
    <property type="entry name" value="Ribonuclease Inhibitor"/>
    <property type="match status" value="1"/>
</dbReference>
<dbReference type="EMBL" id="LGRX02022567">
    <property type="protein sequence ID" value="KAK3255466.1"/>
    <property type="molecule type" value="Genomic_DNA"/>
</dbReference>
<dbReference type="GO" id="GO:0005930">
    <property type="term" value="C:axoneme"/>
    <property type="evidence" value="ECO:0007669"/>
    <property type="project" value="UniProtKB-SubCell"/>
</dbReference>
<name>A0AAE0KNZ6_9CHLO</name>
<dbReference type="InterPro" id="IPR052592">
    <property type="entry name" value="LRR-RLK"/>
</dbReference>
<dbReference type="Proteomes" id="UP001190700">
    <property type="component" value="Unassembled WGS sequence"/>
</dbReference>
<comment type="caution">
    <text evidence="4">The sequence shown here is derived from an EMBL/GenBank/DDBJ whole genome shotgun (WGS) entry which is preliminary data.</text>
</comment>
<dbReference type="SUPFAM" id="SSF52058">
    <property type="entry name" value="L domain-like"/>
    <property type="match status" value="1"/>
</dbReference>
<protein>
    <submittedName>
        <fullName evidence="4">Uncharacterized protein</fullName>
    </submittedName>
</protein>
<evidence type="ECO:0000256" key="3">
    <source>
        <dbReference type="ARBA" id="ARBA00022737"/>
    </source>
</evidence>
<feature type="non-terminal residue" evidence="4">
    <location>
        <position position="134"/>
    </location>
</feature>
<dbReference type="AlphaFoldDB" id="A0AAE0KNZ6"/>
<dbReference type="PANTHER" id="PTHR48054:SF90">
    <property type="entry name" value="MDIS1-INTERACTING RECEPTOR LIKE KINASE 2-LIKE"/>
    <property type="match status" value="1"/>
</dbReference>
<proteinExistence type="predicted"/>
<sequence length="134" mass="14578">MFRLLPCKFSLNRSSSATMAAKPAVWLLTALAWLASLGTSSLQTLEETERYQNCTAQPGACTELIISDPLFGTLPSELGELTALTELDLYQNYLSGTLPTELGRLTNLQLMALDSNQLTGTLPTQLGRIQALTR</sequence>
<keyword evidence="2" id="KW-0433">Leucine-rich repeat</keyword>
<evidence type="ECO:0000256" key="1">
    <source>
        <dbReference type="ARBA" id="ARBA00004430"/>
    </source>
</evidence>
<comment type="subcellular location">
    <subcellularLocation>
        <location evidence="1">Cytoplasm</location>
        <location evidence="1">Cytoskeleton</location>
        <location evidence="1">Cilium axoneme</location>
    </subcellularLocation>
</comment>
<dbReference type="PANTHER" id="PTHR48054">
    <property type="entry name" value="RECEPTOR KINASE-LIKE PROTEIN XA21"/>
    <property type="match status" value="1"/>
</dbReference>
<keyword evidence="3" id="KW-0677">Repeat</keyword>